<dbReference type="InterPro" id="IPR008309">
    <property type="entry name" value="YdbL"/>
</dbReference>
<accession>A0ABS8WAF6</accession>
<feature type="signal peptide" evidence="1">
    <location>
        <begin position="1"/>
        <end position="18"/>
    </location>
</feature>
<proteinExistence type="predicted"/>
<dbReference type="Proteomes" id="UP001201273">
    <property type="component" value="Unassembled WGS sequence"/>
</dbReference>
<gene>
    <name evidence="2" type="ORF">K6Y31_14520</name>
</gene>
<dbReference type="RefSeq" id="WP_233053687.1">
    <property type="nucleotide sequence ID" value="NZ_JAIMJA010000015.1"/>
</dbReference>
<comment type="caution">
    <text evidence="2">The sequence shown here is derived from an EMBL/GenBank/DDBJ whole genome shotgun (WGS) entry which is preliminary data.</text>
</comment>
<dbReference type="EMBL" id="JAIMJA010000015">
    <property type="protein sequence ID" value="MCE2596024.1"/>
    <property type="molecule type" value="Genomic_DNA"/>
</dbReference>
<dbReference type="Pfam" id="PF07027">
    <property type="entry name" value="DUF1318"/>
    <property type="match status" value="1"/>
</dbReference>
<dbReference type="PIRSF" id="PIRSF025560">
    <property type="entry name" value="UCP025560"/>
    <property type="match status" value="1"/>
</dbReference>
<feature type="chain" id="PRO_5045247547" evidence="1">
    <location>
        <begin position="19"/>
        <end position="104"/>
    </location>
</feature>
<keyword evidence="1" id="KW-0732">Signal</keyword>
<evidence type="ECO:0000256" key="1">
    <source>
        <dbReference type="SAM" id="SignalP"/>
    </source>
</evidence>
<evidence type="ECO:0000313" key="3">
    <source>
        <dbReference type="Proteomes" id="UP001201273"/>
    </source>
</evidence>
<protein>
    <submittedName>
        <fullName evidence="2">YdbL family protein</fullName>
    </submittedName>
</protein>
<organism evidence="2 3">
    <name type="scientific">Motilimonas cestriensis</name>
    <dbReference type="NCBI Taxonomy" id="2742685"/>
    <lineage>
        <taxon>Bacteria</taxon>
        <taxon>Pseudomonadati</taxon>
        <taxon>Pseudomonadota</taxon>
        <taxon>Gammaproteobacteria</taxon>
        <taxon>Alteromonadales</taxon>
        <taxon>Alteromonadales genera incertae sedis</taxon>
        <taxon>Motilimonas</taxon>
    </lineage>
</organism>
<evidence type="ECO:0000313" key="2">
    <source>
        <dbReference type="EMBL" id="MCE2596024.1"/>
    </source>
</evidence>
<reference evidence="2 3" key="1">
    <citation type="journal article" date="2022" name="Environ. Microbiol. Rep.">
        <title>Eco-phylogenetic analyses reveal divergent evolution of vitamin B12 metabolism in the marine bacterial family 'Psychromonadaceae'.</title>
        <authorList>
            <person name="Jin X."/>
            <person name="Yang Y."/>
            <person name="Cao H."/>
            <person name="Gao B."/>
            <person name="Zhao Z."/>
        </authorList>
    </citation>
    <scope>NUCLEOTIDE SEQUENCE [LARGE SCALE GENOMIC DNA]</scope>
    <source>
        <strain evidence="2 3">MKS20</strain>
    </source>
</reference>
<sequence length="104" mass="11275">MKKWILLLFTALSFNVMALDLQEAKDQGLIGERPDGMIGAVQASPEVNKIVTSINAQRVDAYKKIAAKNGMTTDQVAILAGEKALQKTPSGQYILNGSGQWVKK</sequence>
<keyword evidence="3" id="KW-1185">Reference proteome</keyword>
<name>A0ABS8WAF6_9GAMM</name>